<comment type="caution">
    <text evidence="1">The sequence shown here is derived from an EMBL/GenBank/DDBJ whole genome shotgun (WGS) entry which is preliminary data.</text>
</comment>
<proteinExistence type="predicted"/>
<organism evidence="1 2">
    <name type="scientific">Helicobacter cappadocius</name>
    <dbReference type="NCBI Taxonomy" id="3063998"/>
    <lineage>
        <taxon>Bacteria</taxon>
        <taxon>Pseudomonadati</taxon>
        <taxon>Campylobacterota</taxon>
        <taxon>Epsilonproteobacteria</taxon>
        <taxon>Campylobacterales</taxon>
        <taxon>Helicobacteraceae</taxon>
        <taxon>Helicobacter</taxon>
    </lineage>
</organism>
<evidence type="ECO:0000313" key="1">
    <source>
        <dbReference type="EMBL" id="MDP2539841.1"/>
    </source>
</evidence>
<dbReference type="Proteomes" id="UP001177258">
    <property type="component" value="Unassembled WGS sequence"/>
</dbReference>
<dbReference type="AlphaFoldDB" id="A0AA90TCN2"/>
<dbReference type="EMBL" id="JAUYZK010000030">
    <property type="protein sequence ID" value="MDP2539841.1"/>
    <property type="molecule type" value="Genomic_DNA"/>
</dbReference>
<name>A0AA90TCN2_9HELI</name>
<accession>A0AA90TCN2</accession>
<evidence type="ECO:0000313" key="2">
    <source>
        <dbReference type="Proteomes" id="UP001177258"/>
    </source>
</evidence>
<dbReference type="RefSeq" id="WP_305520945.1">
    <property type="nucleotide sequence ID" value="NZ_JAUYZK010000030.1"/>
</dbReference>
<feature type="non-terminal residue" evidence="1">
    <location>
        <position position="60"/>
    </location>
</feature>
<reference evidence="2" key="1">
    <citation type="journal article" date="2024" name="Syst. Appl. Microbiol.">
        <title>Helicobacter cappadocius sp. nov., from lizards: The first psychrotrophic Helicobacter species.</title>
        <authorList>
            <person name="Aydin F."/>
            <person name="Tarhane S."/>
            <person name="Karakaya E."/>
            <person name="Abay S."/>
            <person name="Kayman T."/>
            <person name="Guran O."/>
            <person name="Bozkurt E."/>
            <person name="Uzum N."/>
            <person name="Avci A."/>
            <person name="Olgun K."/>
            <person name="Jablonski D."/>
            <person name="Guran C."/>
            <person name="Burcin Saticioglu I."/>
        </authorList>
    </citation>
    <scope>NUCLEOTIDE SEQUENCE [LARGE SCALE GENOMIC DNA]</scope>
    <source>
        <strain evidence="2">faydin-H76</strain>
    </source>
</reference>
<sequence length="60" mass="6475">MGNSYQVGLIKNALSNEKGGALRIDLAHLQDKDMRDNSYQAQSGIQNVLFDFGGSSTDAN</sequence>
<gene>
    <name evidence="1" type="ORF">Q5I06_08675</name>
</gene>
<protein>
    <submittedName>
        <fullName evidence="1">Uncharacterized protein</fullName>
    </submittedName>
</protein>